<keyword evidence="1 2" id="KW-0732">Signal</keyword>
<dbReference type="EMBL" id="JAGSPD010000008">
    <property type="protein sequence ID" value="MBV7269748.1"/>
    <property type="molecule type" value="Genomic_DNA"/>
</dbReference>
<proteinExistence type="predicted"/>
<protein>
    <submittedName>
        <fullName evidence="4">T9SS type A sorting domain-containing protein</fullName>
    </submittedName>
</protein>
<feature type="signal peptide" evidence="2">
    <location>
        <begin position="1"/>
        <end position="22"/>
    </location>
</feature>
<accession>A0A9X1FB48</accession>
<dbReference type="NCBIfam" id="TIGR04183">
    <property type="entry name" value="Por_Secre_tail"/>
    <property type="match status" value="1"/>
</dbReference>
<dbReference type="AlphaFoldDB" id="A0A9X1FB48"/>
<dbReference type="Pfam" id="PF18962">
    <property type="entry name" value="Por_Secre_tail"/>
    <property type="match status" value="1"/>
</dbReference>
<dbReference type="RefSeq" id="WP_218546565.1">
    <property type="nucleotide sequence ID" value="NZ_JAGSPD010000008.1"/>
</dbReference>
<evidence type="ECO:0000256" key="2">
    <source>
        <dbReference type="SAM" id="SignalP"/>
    </source>
</evidence>
<keyword evidence="5" id="KW-1185">Reference proteome</keyword>
<reference evidence="4" key="1">
    <citation type="submission" date="2021-04" db="EMBL/GenBank/DDBJ databases">
        <authorList>
            <person name="Pira H."/>
            <person name="Risdian C."/>
            <person name="Wink J."/>
        </authorList>
    </citation>
    <scope>NUCLEOTIDE SEQUENCE</scope>
    <source>
        <strain evidence="4">WHY3</strain>
    </source>
</reference>
<comment type="caution">
    <text evidence="4">The sequence shown here is derived from an EMBL/GenBank/DDBJ whole genome shotgun (WGS) entry which is preliminary data.</text>
</comment>
<evidence type="ECO:0000259" key="3">
    <source>
        <dbReference type="Pfam" id="PF18962"/>
    </source>
</evidence>
<evidence type="ECO:0000256" key="1">
    <source>
        <dbReference type="ARBA" id="ARBA00022729"/>
    </source>
</evidence>
<organism evidence="4 5">
    <name type="scientific">Winogradskyella luteola</name>
    <dbReference type="NCBI Taxonomy" id="2828330"/>
    <lineage>
        <taxon>Bacteria</taxon>
        <taxon>Pseudomonadati</taxon>
        <taxon>Bacteroidota</taxon>
        <taxon>Flavobacteriia</taxon>
        <taxon>Flavobacteriales</taxon>
        <taxon>Flavobacteriaceae</taxon>
        <taxon>Winogradskyella</taxon>
    </lineage>
</organism>
<dbReference type="InterPro" id="IPR026444">
    <property type="entry name" value="Secre_tail"/>
</dbReference>
<gene>
    <name evidence="4" type="ORF">KCG49_11180</name>
</gene>
<evidence type="ECO:0000313" key="4">
    <source>
        <dbReference type="EMBL" id="MBV7269748.1"/>
    </source>
</evidence>
<evidence type="ECO:0000313" key="5">
    <source>
        <dbReference type="Proteomes" id="UP001138894"/>
    </source>
</evidence>
<feature type="chain" id="PRO_5041000788" evidence="2">
    <location>
        <begin position="23"/>
        <end position="433"/>
    </location>
</feature>
<feature type="domain" description="Secretion system C-terminal sorting" evidence="3">
    <location>
        <begin position="364"/>
        <end position="431"/>
    </location>
</feature>
<name>A0A9X1FB48_9FLAO</name>
<dbReference type="Proteomes" id="UP001138894">
    <property type="component" value="Unassembled WGS sequence"/>
</dbReference>
<sequence length="433" mass="46576">MKKITQLLFVIATLTLPCKLLAQATTLDFTGAFVNITGFVPSPATGSITLSDSNSYSVSSVGGGSGIVTRNGSGQLAFTMNNDQSYYSFSRTDGSEFKFETMNIEFNISTTTSATLSGLKDGETVVGAFSAITFTQNLAQTIDVSSNQAFNDIDEVRVYFNESVDNNGTTLINSIQYSSATSFNDTRTKISFEPNTWPVASSGQATITGGEFTDGDIKLTLSSGDIYVVDNDGNAGTQALFPSNFVNGETLTIESVAGDEFDFQELIINTFGTSLDANFVSAEGFKNGSSTGIQNTGTGFSVYPSVGQYRVTFDGLIFGDVDRVVITSGNNFGFSLNIIDDIILNYNTGTLSLDQDLSKNAINIYPNPVKNKLQINTNNAAIQEITIYDILGKTILKSQSSIRVFDVSQLKSGMYLIKIKTDYGTSTKRIIKE</sequence>